<evidence type="ECO:0000313" key="1">
    <source>
        <dbReference type="EMBL" id="SVC35123.1"/>
    </source>
</evidence>
<gene>
    <name evidence="1" type="ORF">METZ01_LOCUS287977</name>
</gene>
<dbReference type="SUPFAM" id="SSF53756">
    <property type="entry name" value="UDP-Glycosyltransferase/glycogen phosphorylase"/>
    <property type="match status" value="1"/>
</dbReference>
<name>A0A382LG15_9ZZZZ</name>
<dbReference type="EMBL" id="UINC01086550">
    <property type="protein sequence ID" value="SVC35123.1"/>
    <property type="molecule type" value="Genomic_DNA"/>
</dbReference>
<feature type="non-terminal residue" evidence="1">
    <location>
        <position position="1"/>
    </location>
</feature>
<organism evidence="1">
    <name type="scientific">marine metagenome</name>
    <dbReference type="NCBI Taxonomy" id="408172"/>
    <lineage>
        <taxon>unclassified sequences</taxon>
        <taxon>metagenomes</taxon>
        <taxon>ecological metagenomes</taxon>
    </lineage>
</organism>
<proteinExistence type="predicted"/>
<reference evidence="1" key="1">
    <citation type="submission" date="2018-05" db="EMBL/GenBank/DDBJ databases">
        <authorList>
            <person name="Lanie J.A."/>
            <person name="Ng W.-L."/>
            <person name="Kazmierczak K.M."/>
            <person name="Andrzejewski T.M."/>
            <person name="Davidsen T.M."/>
            <person name="Wayne K.J."/>
            <person name="Tettelin H."/>
            <person name="Glass J.I."/>
            <person name="Rusch D."/>
            <person name="Podicherti R."/>
            <person name="Tsui H.-C.T."/>
            <person name="Winkler M.E."/>
        </authorList>
    </citation>
    <scope>NUCLEOTIDE SEQUENCE</scope>
</reference>
<feature type="non-terminal residue" evidence="1">
    <location>
        <position position="306"/>
    </location>
</feature>
<dbReference type="AlphaFoldDB" id="A0A382LG15"/>
<evidence type="ECO:0008006" key="2">
    <source>
        <dbReference type="Google" id="ProtNLM"/>
    </source>
</evidence>
<sequence length="306" mass="35739">VGVLCSWKRAHEAKGNECTFITLYKSKHKYDPGICLNLPLINTSSWYLGGRNLYYQMFRGKMGDHKEKDGYPPVWEPNTKLEKMYFQFRDWVWHFTVEPAIESLGLMDYDIIHLEWGLEFYRDGRFVDRLAEAEKPIVCTYHGQDMRTRGVISKIDSVSSLNVTSELDLLKRHPNIYYLFLPFNSKEFSPDYQMRDKIRICHSPTNRHYKGSDTIIPICETLEQENKNVEFILIENKSYDETLRIKQSCDILVDQVHNRGGWGYGMNSIEALSMGLCCVTELIPEYIDFIPANPFVNVNCDTLKNK</sequence>
<protein>
    <recommendedName>
        <fullName evidence="2">Glycosyl transferase family 1 domain-containing protein</fullName>
    </recommendedName>
</protein>
<accession>A0A382LG15</accession>